<keyword evidence="2" id="KW-0804">Transcription</keyword>
<accession>A0A1M7BUB8</accession>
<dbReference type="Gene3D" id="3.40.50.880">
    <property type="match status" value="1"/>
</dbReference>
<dbReference type="SUPFAM" id="SSF52317">
    <property type="entry name" value="Class I glutamine amidotransferase-like"/>
    <property type="match status" value="1"/>
</dbReference>
<dbReference type="Pfam" id="PF01965">
    <property type="entry name" value="DJ-1_PfpI"/>
    <property type="match status" value="1"/>
</dbReference>
<dbReference type="STRING" id="1419482.SAMN05444266_10468"/>
<dbReference type="GO" id="GO:0043565">
    <property type="term" value="F:sequence-specific DNA binding"/>
    <property type="evidence" value="ECO:0007669"/>
    <property type="project" value="InterPro"/>
</dbReference>
<dbReference type="SUPFAM" id="SSF46689">
    <property type="entry name" value="Homeodomain-like"/>
    <property type="match status" value="2"/>
</dbReference>
<dbReference type="PROSITE" id="PS01124">
    <property type="entry name" value="HTH_ARAC_FAMILY_2"/>
    <property type="match status" value="1"/>
</dbReference>
<evidence type="ECO:0000256" key="2">
    <source>
        <dbReference type="ARBA" id="ARBA00023163"/>
    </source>
</evidence>
<keyword evidence="5" id="KW-1185">Reference proteome</keyword>
<evidence type="ECO:0000313" key="4">
    <source>
        <dbReference type="EMBL" id="SHL58466.1"/>
    </source>
</evidence>
<gene>
    <name evidence="4" type="ORF">SAMN05444266_10468</name>
</gene>
<dbReference type="InterPro" id="IPR029062">
    <property type="entry name" value="Class_I_gatase-like"/>
</dbReference>
<dbReference type="Gene3D" id="1.10.10.60">
    <property type="entry name" value="Homeodomain-like"/>
    <property type="match status" value="1"/>
</dbReference>
<dbReference type="InterPro" id="IPR018060">
    <property type="entry name" value="HTH_AraC"/>
</dbReference>
<evidence type="ECO:0000256" key="1">
    <source>
        <dbReference type="ARBA" id="ARBA00023015"/>
    </source>
</evidence>
<protein>
    <submittedName>
        <fullName evidence="4">Transcriptional regulator GlxA family, contains an amidase domain and an AraC-type DNA-binding HTH domain</fullName>
    </submittedName>
</protein>
<dbReference type="Pfam" id="PF12833">
    <property type="entry name" value="HTH_18"/>
    <property type="match status" value="1"/>
</dbReference>
<dbReference type="PANTHER" id="PTHR43130:SF3">
    <property type="entry name" value="HTH-TYPE TRANSCRIPTIONAL REGULATOR RV1931C"/>
    <property type="match status" value="1"/>
</dbReference>
<evidence type="ECO:0000259" key="3">
    <source>
        <dbReference type="PROSITE" id="PS01124"/>
    </source>
</evidence>
<proteinExistence type="predicted"/>
<dbReference type="EMBL" id="FRBL01000004">
    <property type="protein sequence ID" value="SHL58466.1"/>
    <property type="molecule type" value="Genomic_DNA"/>
</dbReference>
<dbReference type="GO" id="GO:0003700">
    <property type="term" value="F:DNA-binding transcription factor activity"/>
    <property type="evidence" value="ECO:0007669"/>
    <property type="project" value="InterPro"/>
</dbReference>
<dbReference type="InterPro" id="IPR002818">
    <property type="entry name" value="DJ-1/PfpI"/>
</dbReference>
<keyword evidence="1" id="KW-0805">Transcription regulation</keyword>
<dbReference type="Proteomes" id="UP000184420">
    <property type="component" value="Unassembled WGS sequence"/>
</dbReference>
<feature type="domain" description="HTH araC/xylS-type" evidence="3">
    <location>
        <begin position="336"/>
        <end position="434"/>
    </location>
</feature>
<sequence length="442" mass="49801">MTEGHKGKVRPPPADAHHLQRPGTGLNCFGAPKFATNNKTQFFAAYLLCCFACKKDRALAPKAPKRPISFCELIANSREKHTAWQKLYNFCHCRHTGQLVLLKYQTKPHMTQHRKLVVLVVLPDSRLLTMAGPADVFSFAQSMLAAQKGPNFQSYELVVASALPGNHIRMNSAADLLVTTSLLDIKRPIDTLIITGHNLPKNDPDTDRFYRWLQRKAPSIRRVASVCVATYVLARAGLLHNKCATTHWERYEHFQQTFPDVKVDTTPFFIKDGNIYTAGGVTSGLDLALAMVEEDYGRDLALQIARKLVIHLKRPGNQKQFGSLLPDYELNSNLVLQLRPWIMEHIAEDLPVDRLATQVHMSARNFARVFLKETGITPAKFIEKIRVELARNYLENSSLALEEIALKCGLGGLVSMRRTFLRHLEMSPGTYRSTFRTVLATD</sequence>
<organism evidence="4 5">
    <name type="scientific">Chitinophaga jiangningensis</name>
    <dbReference type="NCBI Taxonomy" id="1419482"/>
    <lineage>
        <taxon>Bacteria</taxon>
        <taxon>Pseudomonadati</taxon>
        <taxon>Bacteroidota</taxon>
        <taxon>Chitinophagia</taxon>
        <taxon>Chitinophagales</taxon>
        <taxon>Chitinophagaceae</taxon>
        <taxon>Chitinophaga</taxon>
    </lineage>
</organism>
<dbReference type="AlphaFoldDB" id="A0A1M7BUB8"/>
<dbReference type="CDD" id="cd03137">
    <property type="entry name" value="GATase1_AraC_1"/>
    <property type="match status" value="1"/>
</dbReference>
<evidence type="ECO:0000313" key="5">
    <source>
        <dbReference type="Proteomes" id="UP000184420"/>
    </source>
</evidence>
<reference evidence="4 5" key="1">
    <citation type="submission" date="2016-11" db="EMBL/GenBank/DDBJ databases">
        <authorList>
            <person name="Jaros S."/>
            <person name="Januszkiewicz K."/>
            <person name="Wedrychowicz H."/>
        </authorList>
    </citation>
    <scope>NUCLEOTIDE SEQUENCE [LARGE SCALE GENOMIC DNA]</scope>
    <source>
        <strain evidence="4 5">DSM 27406</strain>
    </source>
</reference>
<keyword evidence="4" id="KW-0238">DNA-binding</keyword>
<dbReference type="InterPro" id="IPR009057">
    <property type="entry name" value="Homeodomain-like_sf"/>
</dbReference>
<name>A0A1M7BUB8_9BACT</name>
<dbReference type="PANTHER" id="PTHR43130">
    <property type="entry name" value="ARAC-FAMILY TRANSCRIPTIONAL REGULATOR"/>
    <property type="match status" value="1"/>
</dbReference>
<dbReference type="InterPro" id="IPR052158">
    <property type="entry name" value="INH-QAR"/>
</dbReference>
<dbReference type="SMART" id="SM00342">
    <property type="entry name" value="HTH_ARAC"/>
    <property type="match status" value="1"/>
</dbReference>